<dbReference type="PANTHER" id="PTHR48043:SF159">
    <property type="entry name" value="EG:EG0003.4 PROTEIN-RELATED"/>
    <property type="match status" value="1"/>
</dbReference>
<keyword evidence="4" id="KW-0812">Transmembrane</keyword>
<keyword evidence="4" id="KW-1133">Transmembrane helix</keyword>
<protein>
    <submittedName>
        <fullName evidence="7">UDP-glucosyltransferase 2</fullName>
    </submittedName>
</protein>
<evidence type="ECO:0000256" key="5">
    <source>
        <dbReference type="SAM" id="SignalP"/>
    </source>
</evidence>
<dbReference type="CTD" id="53513"/>
<evidence type="ECO:0000256" key="2">
    <source>
        <dbReference type="ARBA" id="ARBA00022676"/>
    </source>
</evidence>
<dbReference type="GO" id="GO:0008194">
    <property type="term" value="F:UDP-glycosyltransferase activity"/>
    <property type="evidence" value="ECO:0007669"/>
    <property type="project" value="InterPro"/>
</dbReference>
<keyword evidence="5" id="KW-0732">Signal</keyword>
<reference evidence="7" key="1">
    <citation type="submission" date="2025-08" db="UniProtKB">
        <authorList>
            <consortium name="RefSeq"/>
        </authorList>
    </citation>
    <scope>IDENTIFICATION</scope>
    <source>
        <strain evidence="7">15112-1751.03</strain>
        <tissue evidence="7">Whole Adult</tissue>
    </source>
</reference>
<dbReference type="RefSeq" id="XP_034100343.1">
    <property type="nucleotide sequence ID" value="XM_034244452.2"/>
</dbReference>
<dbReference type="OrthoDB" id="5835829at2759"/>
<evidence type="ECO:0000256" key="4">
    <source>
        <dbReference type="SAM" id="Phobius"/>
    </source>
</evidence>
<evidence type="ECO:0000256" key="3">
    <source>
        <dbReference type="ARBA" id="ARBA00022679"/>
    </source>
</evidence>
<dbReference type="SUPFAM" id="SSF53756">
    <property type="entry name" value="UDP-Glycosyltransferase/glycogen phosphorylase"/>
    <property type="match status" value="1"/>
</dbReference>
<dbReference type="GeneID" id="117565378"/>
<feature type="signal peptide" evidence="5">
    <location>
        <begin position="1"/>
        <end position="20"/>
    </location>
</feature>
<dbReference type="Pfam" id="PF00201">
    <property type="entry name" value="UDPGT"/>
    <property type="match status" value="1"/>
</dbReference>
<keyword evidence="3" id="KW-0808">Transferase</keyword>
<evidence type="ECO:0000313" key="6">
    <source>
        <dbReference type="Proteomes" id="UP000515160"/>
    </source>
</evidence>
<keyword evidence="2" id="KW-0328">Glycosyltransferase</keyword>
<name>A0A6P8WM32_DROAB</name>
<keyword evidence="4" id="KW-0472">Membrane</keyword>
<dbReference type="FunFam" id="3.40.50.2000:FF:000050">
    <property type="entry name" value="UDP-glucuronosyltransferase"/>
    <property type="match status" value="1"/>
</dbReference>
<evidence type="ECO:0000313" key="7">
    <source>
        <dbReference type="RefSeq" id="XP_034100343.1"/>
    </source>
</evidence>
<proteinExistence type="inferred from homology"/>
<accession>A0A6P8WM32</accession>
<dbReference type="InterPro" id="IPR002213">
    <property type="entry name" value="UDP_glucos_trans"/>
</dbReference>
<dbReference type="PANTHER" id="PTHR48043">
    <property type="entry name" value="EG:EG0003.4 PROTEIN-RELATED"/>
    <property type="match status" value="1"/>
</dbReference>
<feature type="transmembrane region" description="Helical" evidence="4">
    <location>
        <begin position="487"/>
        <end position="510"/>
    </location>
</feature>
<sequence>MGGFRFLFVLLLAVAPAAYGANILGLFSSHSQSHLILHMSMMKALAEQGHNITVVSMMKPKVMHKSIHLIVVPPSDEKEAIMENQMTEMANQKNSIYDTMIRLLNGMSAMVESQVDLITDPRFQRIYETKFDLMFMGFFMNDFQLGVAHKLQVPVIVAWMSAPMFVIDDYVGNPSEISYVPILGTVMKRGEKVAFGKRLENFVKNIFFRVIGVIFNQRAERHYKQLFGNEPNLPSIEQLRRNISMVFTNCHLISEGPIRPLVPAHAEIGGIQIKEKPDPLPEDIAQFLDGAEHGGVLLSLGSNIKSSAVKPELVQSMFKVLSSLKQRVVWKWEDLDNTPGKSANILYKKWLPQDDILAHPKIKLFITHAGKGGITEAQYHGVPMVALPIFGDQPANADNMQKSGYGIAQDLLQLTEENFGASINEVLGNEKYKKAIGGFSQLYRDRPLSARQTVLYWTNYVLRHHGAPHLQSPSVHLNWVEYLNVDIYILVATVLTLLLLLNFVIVRFIVRKLAGKSQKSSKKVKKQ</sequence>
<comment type="similarity">
    <text evidence="1">Belongs to the UDP-glycosyltransferase family.</text>
</comment>
<dbReference type="Gene3D" id="3.40.50.2000">
    <property type="entry name" value="Glycogen Phosphorylase B"/>
    <property type="match status" value="2"/>
</dbReference>
<dbReference type="CDD" id="cd03784">
    <property type="entry name" value="GT1_Gtf-like"/>
    <property type="match status" value="1"/>
</dbReference>
<keyword evidence="6" id="KW-1185">Reference proteome</keyword>
<gene>
    <name evidence="7" type="primary">LOC117565378</name>
</gene>
<dbReference type="InterPro" id="IPR050271">
    <property type="entry name" value="UDP-glycosyltransferase"/>
</dbReference>
<organism evidence="6 7">
    <name type="scientific">Drosophila albomicans</name>
    <name type="common">Fruit fly</name>
    <dbReference type="NCBI Taxonomy" id="7291"/>
    <lineage>
        <taxon>Eukaryota</taxon>
        <taxon>Metazoa</taxon>
        <taxon>Ecdysozoa</taxon>
        <taxon>Arthropoda</taxon>
        <taxon>Hexapoda</taxon>
        <taxon>Insecta</taxon>
        <taxon>Pterygota</taxon>
        <taxon>Neoptera</taxon>
        <taxon>Endopterygota</taxon>
        <taxon>Diptera</taxon>
        <taxon>Brachycera</taxon>
        <taxon>Muscomorpha</taxon>
        <taxon>Ephydroidea</taxon>
        <taxon>Drosophilidae</taxon>
        <taxon>Drosophila</taxon>
    </lineage>
</organism>
<feature type="chain" id="PRO_5028200261" evidence="5">
    <location>
        <begin position="21"/>
        <end position="527"/>
    </location>
</feature>
<evidence type="ECO:0000256" key="1">
    <source>
        <dbReference type="ARBA" id="ARBA00009995"/>
    </source>
</evidence>
<dbReference type="AlphaFoldDB" id="A0A6P8WM32"/>
<dbReference type="Proteomes" id="UP000515160">
    <property type="component" value="Chromosome 2L"/>
</dbReference>